<dbReference type="Proteomes" id="UP000248886">
    <property type="component" value="Unassembled WGS sequence"/>
</dbReference>
<evidence type="ECO:0000313" key="5">
    <source>
        <dbReference type="Proteomes" id="UP000248886"/>
    </source>
</evidence>
<dbReference type="GeneID" id="65281744"/>
<dbReference type="GO" id="GO:0005829">
    <property type="term" value="C:cytosol"/>
    <property type="evidence" value="ECO:0007669"/>
    <property type="project" value="TreeGrafter"/>
</dbReference>
<gene>
    <name evidence="4" type="ORF">DN052_09835</name>
</gene>
<dbReference type="RefSeq" id="WP_012537345.1">
    <property type="nucleotide sequence ID" value="NZ_AP025160.1"/>
</dbReference>
<comment type="caution">
    <text evidence="4">The sequence shown here is derived from an EMBL/GenBank/DDBJ whole genome shotgun (WGS) entry which is preliminary data.</text>
</comment>
<evidence type="ECO:0000256" key="1">
    <source>
        <dbReference type="ARBA" id="ARBA00022741"/>
    </source>
</evidence>
<dbReference type="GO" id="GO:0051782">
    <property type="term" value="P:negative regulation of cell division"/>
    <property type="evidence" value="ECO:0007669"/>
    <property type="project" value="TreeGrafter"/>
</dbReference>
<protein>
    <submittedName>
        <fullName evidence="4">Pilus assembly protein CpaE</fullName>
    </submittedName>
</protein>
<reference evidence="4 5" key="1">
    <citation type="submission" date="2018-06" db="EMBL/GenBank/DDBJ databases">
        <title>Draft sequence of Acidithiobacillus ferrooxidans CCM 4253.</title>
        <authorList>
            <person name="Moya-Beltran A."/>
            <person name="Castro M."/>
            <person name="Covarrubias P.C."/>
            <person name="Issotta F."/>
            <person name="Janiczek O."/>
            <person name="Mandl M."/>
            <person name="Kucera J."/>
            <person name="Quatrini R."/>
        </authorList>
    </citation>
    <scope>NUCLEOTIDE SEQUENCE [LARGE SCALE GENOMIC DNA]</scope>
    <source>
        <strain evidence="4 5">CCM 4253</strain>
    </source>
</reference>
<dbReference type="AlphaFoldDB" id="A0A2W1K1Y0"/>
<dbReference type="SUPFAM" id="SSF52540">
    <property type="entry name" value="P-loop containing nucleoside triphosphate hydrolases"/>
    <property type="match status" value="1"/>
</dbReference>
<keyword evidence="1" id="KW-0547">Nucleotide-binding</keyword>
<feature type="domain" description="Pilus assembly protein TadZ N-terminal" evidence="3">
    <location>
        <begin position="19"/>
        <end position="119"/>
    </location>
</feature>
<organism evidence="4 5">
    <name type="scientific">Acidithiobacillus ferrooxidans</name>
    <name type="common">Thiobacillus ferrooxidans</name>
    <dbReference type="NCBI Taxonomy" id="920"/>
    <lineage>
        <taxon>Bacteria</taxon>
        <taxon>Pseudomonadati</taxon>
        <taxon>Pseudomonadota</taxon>
        <taxon>Acidithiobacillia</taxon>
        <taxon>Acidithiobacillales</taxon>
        <taxon>Acidithiobacillaceae</taxon>
        <taxon>Acidithiobacillus</taxon>
    </lineage>
</organism>
<accession>A0A2W1K1Y0</accession>
<dbReference type="Gene3D" id="3.40.50.2300">
    <property type="match status" value="1"/>
</dbReference>
<evidence type="ECO:0000313" key="4">
    <source>
        <dbReference type="EMBL" id="PZD80728.1"/>
    </source>
</evidence>
<name>A0A2W1K1Y0_ACIFR</name>
<dbReference type="Gene3D" id="3.40.50.300">
    <property type="entry name" value="P-loop containing nucleotide triphosphate hydrolases"/>
    <property type="match status" value="1"/>
</dbReference>
<dbReference type="PANTHER" id="PTHR43384:SF6">
    <property type="entry name" value="SEPTUM SITE-DETERMINING PROTEIN MIND HOMOLOG, CHLOROPLASTIC"/>
    <property type="match status" value="1"/>
</dbReference>
<keyword evidence="2" id="KW-0067">ATP-binding</keyword>
<proteinExistence type="predicted"/>
<dbReference type="InterPro" id="IPR031580">
    <property type="entry name" value="TadZ_N"/>
</dbReference>
<dbReference type="GO" id="GO:0016887">
    <property type="term" value="F:ATP hydrolysis activity"/>
    <property type="evidence" value="ECO:0007669"/>
    <property type="project" value="TreeGrafter"/>
</dbReference>
<dbReference type="Pfam" id="PF16968">
    <property type="entry name" value="TadZ_N"/>
    <property type="match status" value="1"/>
</dbReference>
<dbReference type="GO" id="GO:0005524">
    <property type="term" value="F:ATP binding"/>
    <property type="evidence" value="ECO:0007669"/>
    <property type="project" value="UniProtKB-KW"/>
</dbReference>
<dbReference type="PANTHER" id="PTHR43384">
    <property type="entry name" value="SEPTUM SITE-DETERMINING PROTEIN MIND HOMOLOG, CHLOROPLASTIC-RELATED"/>
    <property type="match status" value="1"/>
</dbReference>
<dbReference type="GO" id="GO:0009898">
    <property type="term" value="C:cytoplasmic side of plasma membrane"/>
    <property type="evidence" value="ECO:0007669"/>
    <property type="project" value="TreeGrafter"/>
</dbReference>
<dbReference type="InterPro" id="IPR050625">
    <property type="entry name" value="ParA/MinD_ATPase"/>
</dbReference>
<evidence type="ECO:0000259" key="3">
    <source>
        <dbReference type="Pfam" id="PF16968"/>
    </source>
</evidence>
<dbReference type="InterPro" id="IPR027417">
    <property type="entry name" value="P-loop_NTPase"/>
</dbReference>
<sequence length="409" mass="43150">MSVEPAARFEQATGPVVVLALSRRPECLAWIRQALDGLATVLPVNARQNEISAAIGQSGAALLIVDFGAESDDYGTVFDSLHQAFPDLRLIGIAPVSDQRVLLAAMRAQSVDFVQSGGAPEPLRMAVGRILSQTRQRRARAGKLVVVAGGVGSGCTTLACNLAASLSALHPQSAELLLDFGAPVGTAATYMGIAPRVAFAEAVRNLERCDKTYLDTAIAQNTRGLGVLPLFAAARDLRGLNLSEVFQMLAIILSIYHLVVADIGGAVFSEVSQYLLQAADEIVVVCDQSVAGILEGKKIAANLREKIGTRLQASVVVNHYEPALGVDAVHVGEALGLPLLGQGIVPERRLPLIQAMNGGALAVDALPKDAYSRAVQQCAGLLAGRIWPDSNPEGTRGATGWLRRWRTMA</sequence>
<dbReference type="OrthoDB" id="8531995at2"/>
<dbReference type="OMA" id="VVNRHTR"/>
<evidence type="ECO:0000256" key="2">
    <source>
        <dbReference type="ARBA" id="ARBA00022840"/>
    </source>
</evidence>
<dbReference type="EMBL" id="QKQP01000005">
    <property type="protein sequence ID" value="PZD80728.1"/>
    <property type="molecule type" value="Genomic_DNA"/>
</dbReference>